<keyword evidence="8 15" id="KW-0808">Transferase</keyword>
<organism evidence="18 19">
    <name type="scientific">Cucumis sativus</name>
    <name type="common">Cucumber</name>
    <dbReference type="NCBI Taxonomy" id="3659"/>
    <lineage>
        <taxon>Eukaryota</taxon>
        <taxon>Viridiplantae</taxon>
        <taxon>Streptophyta</taxon>
        <taxon>Embryophyta</taxon>
        <taxon>Tracheophyta</taxon>
        <taxon>Spermatophyta</taxon>
        <taxon>Magnoliopsida</taxon>
        <taxon>eudicotyledons</taxon>
        <taxon>Gunneridae</taxon>
        <taxon>Pentapetalae</taxon>
        <taxon>rosids</taxon>
        <taxon>fabids</taxon>
        <taxon>Cucurbitales</taxon>
        <taxon>Cucurbitaceae</taxon>
        <taxon>Benincaseae</taxon>
        <taxon>Cucumis</taxon>
    </lineage>
</organism>
<keyword evidence="19" id="KW-1185">Reference proteome</keyword>
<dbReference type="OMA" id="EAIHTWK"/>
<dbReference type="GO" id="GO:1990112">
    <property type="term" value="C:RQC complex"/>
    <property type="evidence" value="ECO:0000318"/>
    <property type="project" value="GO_Central"/>
</dbReference>
<reference evidence="18 19" key="2">
    <citation type="journal article" date="2009" name="PLoS ONE">
        <title>An integrated genetic and cytogenetic map of the cucumber genome.</title>
        <authorList>
            <person name="Ren Y."/>
            <person name="Zhang Z."/>
            <person name="Liu J."/>
            <person name="Staub J.E."/>
            <person name="Han Y."/>
            <person name="Cheng Z."/>
            <person name="Li X."/>
            <person name="Lu J."/>
            <person name="Miao H."/>
            <person name="Kang H."/>
            <person name="Xie B."/>
            <person name="Gu X."/>
            <person name="Wang X."/>
            <person name="Du Y."/>
            <person name="Jin W."/>
            <person name="Huang S."/>
        </authorList>
    </citation>
    <scope>NUCLEOTIDE SEQUENCE [LARGE SCALE GENOMIC DNA]</scope>
    <source>
        <strain evidence="19">cv. 9930</strain>
    </source>
</reference>
<evidence type="ECO:0000256" key="1">
    <source>
        <dbReference type="ARBA" id="ARBA00000900"/>
    </source>
</evidence>
<protein>
    <recommendedName>
        <fullName evidence="6 15">E3 ubiquitin-protein ligase listerin</fullName>
        <ecNumber evidence="5 15">2.3.2.27</ecNumber>
    </recommendedName>
    <alternativeName>
        <fullName evidence="15">RING-type E3 ubiquitin transferase listerin</fullName>
    </alternativeName>
</protein>
<feature type="region of interest" description="Disordered" evidence="16">
    <location>
        <begin position="242"/>
        <end position="261"/>
    </location>
</feature>
<dbReference type="Pfam" id="PF13639">
    <property type="entry name" value="zf-RING_2"/>
    <property type="match status" value="1"/>
</dbReference>
<dbReference type="InterPro" id="IPR039795">
    <property type="entry name" value="LTN1/Rkr1"/>
</dbReference>
<name>A0A0A0LXT2_CUCSA</name>
<comment type="subcellular location">
    <subcellularLocation>
        <location evidence="2">Cytoplasm</location>
        <location evidence="2">Cytosol</location>
    </subcellularLocation>
</comment>
<keyword evidence="11 14" id="KW-0863">Zinc-finger</keyword>
<dbReference type="InterPro" id="IPR054477">
    <property type="entry name" value="LTN1_E3_ligase_6th"/>
</dbReference>
<dbReference type="FunFam" id="3.30.40.10:FF:000038">
    <property type="entry name" value="E3 ubiquitin-protein ligase listerin"/>
    <property type="match status" value="1"/>
</dbReference>
<reference evidence="18 19" key="3">
    <citation type="journal article" date="2010" name="BMC Genomics">
        <title>Transcriptome sequencing and comparative analysis of cucumber flowers with different sex types.</title>
        <authorList>
            <person name="Guo S."/>
            <person name="Zheng Y."/>
            <person name="Joung J.G."/>
            <person name="Liu S."/>
            <person name="Zhang Z."/>
            <person name="Crasta O.R."/>
            <person name="Sobral B.W."/>
            <person name="Xu Y."/>
            <person name="Huang S."/>
            <person name="Fei Z."/>
        </authorList>
    </citation>
    <scope>NUCLEOTIDE SEQUENCE [LARGE SCALE GENOMIC DNA]</scope>
    <source>
        <strain evidence="19">cv. 9930</strain>
    </source>
</reference>
<dbReference type="InterPro" id="IPR016024">
    <property type="entry name" value="ARM-type_fold"/>
</dbReference>
<dbReference type="InterPro" id="IPR054478">
    <property type="entry name" value="LTN1_UBC"/>
</dbReference>
<comment type="subunit">
    <text evidence="15">Component of the ribosome quality control complex (RQC).</text>
</comment>
<dbReference type="GO" id="GO:0008270">
    <property type="term" value="F:zinc ion binding"/>
    <property type="evidence" value="ECO:0007669"/>
    <property type="project" value="UniProtKB-KW"/>
</dbReference>
<evidence type="ECO:0000256" key="15">
    <source>
        <dbReference type="RuleBase" id="RU367090"/>
    </source>
</evidence>
<evidence type="ECO:0000256" key="9">
    <source>
        <dbReference type="ARBA" id="ARBA00022723"/>
    </source>
</evidence>
<gene>
    <name evidence="18" type="ORF">Csa_1G533710</name>
</gene>
<keyword evidence="12 15" id="KW-0833">Ubl conjugation pathway</keyword>
<dbReference type="InterPro" id="IPR039804">
    <property type="entry name" value="RING-CH-C4HC3_LTN1"/>
</dbReference>
<evidence type="ECO:0000256" key="7">
    <source>
        <dbReference type="ARBA" id="ARBA00022490"/>
    </source>
</evidence>
<evidence type="ECO:0000256" key="12">
    <source>
        <dbReference type="ARBA" id="ARBA00022786"/>
    </source>
</evidence>
<dbReference type="Pfam" id="PF22958">
    <property type="entry name" value="Ltn1_1st"/>
    <property type="match status" value="1"/>
</dbReference>
<dbReference type="EC" id="2.3.2.27" evidence="5 15"/>
<evidence type="ECO:0000256" key="5">
    <source>
        <dbReference type="ARBA" id="ARBA00012483"/>
    </source>
</evidence>
<comment type="function">
    <text evidence="15">E3 ubiquitin-protein ligase. Component of the ribosome quality control complex (RQC), a ribosome-associated complex that mediates ubiquitination and extraction of incompletely synthesized nascent chains for proteasomal degradation.</text>
</comment>
<feature type="domain" description="RING-type" evidence="17">
    <location>
        <begin position="1854"/>
        <end position="1901"/>
    </location>
</feature>
<dbReference type="Gene3D" id="3.30.40.10">
    <property type="entry name" value="Zinc/RING finger domain, C3HC4 (zinc finger)"/>
    <property type="match status" value="1"/>
</dbReference>
<reference evidence="18 19" key="4">
    <citation type="journal article" date="2011" name="BMC Genomics">
        <title>RNA-Seq improves annotation of protein-coding genes in the cucumber genome.</title>
        <authorList>
            <person name="Li Z."/>
            <person name="Zhang Z."/>
            <person name="Yan P."/>
            <person name="Huang S."/>
            <person name="Fei Z."/>
            <person name="Lin K."/>
        </authorList>
    </citation>
    <scope>NUCLEOTIDE SEQUENCE [LARGE SCALE GENOMIC DNA]</scope>
    <source>
        <strain evidence="19">cv. 9930</strain>
    </source>
</reference>
<evidence type="ECO:0000256" key="8">
    <source>
        <dbReference type="ARBA" id="ARBA00022679"/>
    </source>
</evidence>
<dbReference type="Gramene" id="KGN65864">
    <property type="protein sequence ID" value="KGN65864"/>
    <property type="gene ID" value="Csa_1G533710"/>
</dbReference>
<dbReference type="GO" id="GO:0005829">
    <property type="term" value="C:cytosol"/>
    <property type="evidence" value="ECO:0000318"/>
    <property type="project" value="GO_Central"/>
</dbReference>
<dbReference type="PANTHER" id="PTHR12389">
    <property type="entry name" value="ZINC FINGER PROTEIN 294"/>
    <property type="match status" value="1"/>
</dbReference>
<dbReference type="GO" id="GO:0016567">
    <property type="term" value="P:protein ubiquitination"/>
    <property type="evidence" value="ECO:0007669"/>
    <property type="project" value="UniProtKB-UniPathway"/>
</dbReference>
<dbReference type="InterPro" id="IPR054476">
    <property type="entry name" value="Ltn1_N"/>
</dbReference>
<dbReference type="PANTHER" id="PTHR12389:SF0">
    <property type="entry name" value="E3 UBIQUITIN-PROTEIN LIGASE LISTERIN"/>
    <property type="match status" value="1"/>
</dbReference>
<evidence type="ECO:0000256" key="11">
    <source>
        <dbReference type="ARBA" id="ARBA00022771"/>
    </source>
</evidence>
<comment type="similarity">
    <text evidence="4 15">Belongs to the LTN1 family.</text>
</comment>
<evidence type="ECO:0000313" key="18">
    <source>
        <dbReference type="EMBL" id="KGN65864.1"/>
    </source>
</evidence>
<evidence type="ECO:0000256" key="2">
    <source>
        <dbReference type="ARBA" id="ARBA00004514"/>
    </source>
</evidence>
<feature type="compositionally biased region" description="Basic and acidic residues" evidence="16">
    <location>
        <begin position="1"/>
        <end position="10"/>
    </location>
</feature>
<reference evidence="18 19" key="1">
    <citation type="journal article" date="2009" name="Nat. Genet.">
        <title>The genome of the cucumber, Cucumis sativus L.</title>
        <authorList>
            <person name="Huang S."/>
            <person name="Li R."/>
            <person name="Zhang Z."/>
            <person name="Li L."/>
            <person name="Gu X."/>
            <person name="Fan W."/>
            <person name="Lucas W.J."/>
            <person name="Wang X."/>
            <person name="Xie B."/>
            <person name="Ni P."/>
            <person name="Ren Y."/>
            <person name="Zhu H."/>
            <person name="Li J."/>
            <person name="Lin K."/>
            <person name="Jin W."/>
            <person name="Fei Z."/>
            <person name="Li G."/>
            <person name="Staub J."/>
            <person name="Kilian A."/>
            <person name="van der Vossen E.A."/>
            <person name="Wu Y."/>
            <person name="Guo J."/>
            <person name="He J."/>
            <person name="Jia Z."/>
            <person name="Ren Y."/>
            <person name="Tian G."/>
            <person name="Lu Y."/>
            <person name="Ruan J."/>
            <person name="Qian W."/>
            <person name="Wang M."/>
            <person name="Huang Q."/>
            <person name="Li B."/>
            <person name="Xuan Z."/>
            <person name="Cao J."/>
            <person name="Asan"/>
            <person name="Wu Z."/>
            <person name="Zhang J."/>
            <person name="Cai Q."/>
            <person name="Bai Y."/>
            <person name="Zhao B."/>
            <person name="Han Y."/>
            <person name="Li Y."/>
            <person name="Li X."/>
            <person name="Wang S."/>
            <person name="Shi Q."/>
            <person name="Liu S."/>
            <person name="Cho W.K."/>
            <person name="Kim J.Y."/>
            <person name="Xu Y."/>
            <person name="Heller-Uszynska K."/>
            <person name="Miao H."/>
            <person name="Cheng Z."/>
            <person name="Zhang S."/>
            <person name="Wu J."/>
            <person name="Yang Y."/>
            <person name="Kang H."/>
            <person name="Li M."/>
            <person name="Liang H."/>
            <person name="Ren X."/>
            <person name="Shi Z."/>
            <person name="Wen M."/>
            <person name="Jian M."/>
            <person name="Yang H."/>
            <person name="Zhang G."/>
            <person name="Yang Z."/>
            <person name="Chen R."/>
            <person name="Liu S."/>
            <person name="Li J."/>
            <person name="Ma L."/>
            <person name="Liu H."/>
            <person name="Zhou Y."/>
            <person name="Zhao J."/>
            <person name="Fang X."/>
            <person name="Li G."/>
            <person name="Fang L."/>
            <person name="Li Y."/>
            <person name="Liu D."/>
            <person name="Zheng H."/>
            <person name="Zhang Y."/>
            <person name="Qin N."/>
            <person name="Li Z."/>
            <person name="Yang G."/>
            <person name="Yang S."/>
            <person name="Bolund L."/>
            <person name="Kristiansen K."/>
            <person name="Zheng H."/>
            <person name="Li S."/>
            <person name="Zhang X."/>
            <person name="Yang H."/>
            <person name="Wang J."/>
            <person name="Sun R."/>
            <person name="Zhang B."/>
            <person name="Jiang S."/>
            <person name="Wang J."/>
            <person name="Du Y."/>
            <person name="Li S."/>
        </authorList>
    </citation>
    <scope>NUCLEOTIDE SEQUENCE [LARGE SCALE GENOMIC DNA]</scope>
    <source>
        <strain evidence="19">cv. 9930</strain>
    </source>
</reference>
<dbReference type="Pfam" id="PF23009">
    <property type="entry name" value="UBC_like"/>
    <property type="match status" value="1"/>
</dbReference>
<dbReference type="InterPro" id="IPR011989">
    <property type="entry name" value="ARM-like"/>
</dbReference>
<dbReference type="Gene3D" id="1.25.10.10">
    <property type="entry name" value="Leucine-rich Repeat Variant"/>
    <property type="match status" value="1"/>
</dbReference>
<dbReference type="OrthoDB" id="6108at2759"/>
<dbReference type="KEGG" id="csv:101219451"/>
<dbReference type="GO" id="GO:0043023">
    <property type="term" value="F:ribosomal large subunit binding"/>
    <property type="evidence" value="ECO:0000318"/>
    <property type="project" value="GO_Central"/>
</dbReference>
<dbReference type="Pfam" id="PF22999">
    <property type="entry name" value="LTN1_E3_ligase_6th"/>
    <property type="match status" value="1"/>
</dbReference>
<dbReference type="CDD" id="cd16491">
    <property type="entry name" value="RING-CH-C4HC3_LTN1"/>
    <property type="match status" value="1"/>
</dbReference>
<dbReference type="InterPro" id="IPR013083">
    <property type="entry name" value="Znf_RING/FYVE/PHD"/>
</dbReference>
<dbReference type="InterPro" id="IPR001841">
    <property type="entry name" value="Znf_RING"/>
</dbReference>
<dbReference type="STRING" id="3659.A0A0A0LXT2"/>
<dbReference type="Proteomes" id="UP000029981">
    <property type="component" value="Chromosome 1"/>
</dbReference>
<dbReference type="GO" id="GO:0061630">
    <property type="term" value="F:ubiquitin protein ligase activity"/>
    <property type="evidence" value="ECO:0000318"/>
    <property type="project" value="GO_Central"/>
</dbReference>
<dbReference type="SUPFAM" id="SSF57850">
    <property type="entry name" value="RING/U-box"/>
    <property type="match status" value="1"/>
</dbReference>
<sequence>MGRPKGDGARSKARPSSSSLAASLLPSDSAANAAGFGGFLGSYRLDYSLTGDDAAPFSDIDGEVAQHLKRLSRKDPTTKLKALASLSEILKQKSGKDVASIIPQWVFEYKKLLMDYNRDVRRATHDTMTNLVMAAGREIAPHLKSLMGPWWFSQFDSVSEVSQSAMQSLQAAFPAQEKRVDALILCTTEIFIYLEENLKLTPDTLSEKVVAKDELEEMHQQVISSSLLALATLIDVLVSGRSERSGTGKSSGETKHASKSRSRETAISFAEKLFTEHKYFIDLLKSKSNIVRFATYSVMRSLVKNIPHAFKEQNMKTIAGSILGAFQEKDPSCHSPMWEAVLLFSKRLPNCWTYVNVQKTVLNRFWNFLRNGCFGSQKISYPTLILFLDTVPPRAVGGEKFLLDFFDNLWVGRNPFHSSSTERLAFFQAFKECFLWGIQNASSFCNGDDFAHFQVTLVDAILVKILWKDYLHVQCLKNQDRVFSEDEPLNNKMIEDIPSTKYPMSYLQDLRKCIVEILSSIHLVKHDLLSVFAMEFQKNCLDMFQLTDNVGVASETIEQIIGFILELEQLSMDKDDTWLLVHLVGPTLANTFPIIQSLDSSDGVRLLSAAVSVFGPRKIVQELFINNNGMSSTEFSGVEAQDLEARQFMQVFNDVFVPWCLQGNNSSSSARLDLLLALIDDEHFSDQWHSIISYSTNLDHTEVVLESMNSESLAVLAKLLNRVRGKITNSDARKVTHTWQRANLGNWHHEHLESAAVAIAQSHSPIRSSFTDFVCSVLGGSVQNDCSSFVSRDALIAIFEALFQKLVSFLLHSPLTWARNSCSLLISRPDYPEISFPKYTSSSEVVVMANFALEVLDRCFFCLCHLGEENYLLPSILATIYAIDWDCSMEGKQDDMLDEKFKEESKARLVFGESVRALRQKITDKFWNSCTTHHRKKYGSILIQFIRSAIFSEDSEEIVSLCFQWMLEILDQISQDQFEEQYMLDQLLIKTDTWPFWIAPNFMAPNELAASNTKNVGLDIHKSGNHKFISLISMFMSKIGLEKLFNVQVENSSTCISKMTKNEVTSRAWLVAEILCTWKWPGGNARGSFLPLFCAYVKRSCSHESLLDSTFNMLLDGALLYSSRAAQSFINIWPYPVSLLEDIQEPFLRALASLLFSLLEENIWGRDKAISQFELLVSRLFIGEAVNIDCLRILPLILSYLVRPMCERNSTFDDSGSCSGDSLMENTFQSTIEGWLQRVLLFPSLNEWQLGQDMEYWLLLVISCYPFSCTIGGLQTLKLDRNISTEEGSLLLELFRKQRKASGRSPAGNHAPWVQMLLSELMVVSVGYCWKQFSDEDWEFLLFQLMSGIQSAVVIMEEIAESVNDIIVKSSTTMDLNEILEKLEQSVLISNPIPFCISRNALLSFSLFDGSLGLHGLKDLESSSPQQFDKLNHVNDRIVEGILRMFFCTGISEAIACSFSDKAASIISSSRLELPYFWDLIASSVTKSSKDARERAVKSIEFWGLSKGPISSLYGILFSPKPVPSLQYAAYVMLSTEPISNSAIIRENTSCYLDYDTTTEQGSTQVDFSSEYNVLLKEEILCMIEKLPDDVFDMELIAQERVNIYLAWSLLLSHLWSLPPSSSARERLVQYIQNSASSRILDCLFQHIPVEGMALQKRKDTEQPAGLSEAATAANQAITTGSLLFSVEFLWPIEPVKLATFAGAIFGLMLRVLPAYVRGWFSDLRDRSKSSALESFTKVWCSPSLITNELSQIKKAEFADENFSVVVSKSANEVIATYTKDETGMDLVIRLPSSYPLRHVDVDCMRSLGISEVKQRKWLLSMMSFVRNQNGALAEAIRIWKRNFDKEFEGVEECPICYSVIHTVNHSIPRLACKTCKHKFHSACLYKWFSTSHKSTCPLCQSPF</sequence>
<dbReference type="GO" id="GO:0072344">
    <property type="term" value="P:rescue of stalled ribosome"/>
    <property type="evidence" value="ECO:0000318"/>
    <property type="project" value="GO_Central"/>
</dbReference>
<evidence type="ECO:0000256" key="3">
    <source>
        <dbReference type="ARBA" id="ARBA00004906"/>
    </source>
</evidence>
<evidence type="ECO:0000259" key="17">
    <source>
        <dbReference type="PROSITE" id="PS50089"/>
    </source>
</evidence>
<dbReference type="SUPFAM" id="SSF48371">
    <property type="entry name" value="ARM repeat"/>
    <property type="match status" value="1"/>
</dbReference>
<dbReference type="eggNOG" id="KOG0803">
    <property type="taxonomic scope" value="Eukaryota"/>
</dbReference>
<comment type="pathway">
    <text evidence="3 15">Protein modification; protein ubiquitination.</text>
</comment>
<evidence type="ECO:0000256" key="10">
    <source>
        <dbReference type="ARBA" id="ARBA00022737"/>
    </source>
</evidence>
<keyword evidence="10" id="KW-0677">Repeat</keyword>
<evidence type="ECO:0000256" key="6">
    <source>
        <dbReference type="ARBA" id="ARBA00017157"/>
    </source>
</evidence>
<dbReference type="UniPathway" id="UPA00143"/>
<dbReference type="PROSITE" id="PS50089">
    <property type="entry name" value="ZF_RING_2"/>
    <property type="match status" value="1"/>
</dbReference>
<proteinExistence type="inferred from homology"/>
<keyword evidence="13 15" id="KW-0862">Zinc</keyword>
<evidence type="ECO:0000313" key="19">
    <source>
        <dbReference type="Proteomes" id="UP000029981"/>
    </source>
</evidence>
<evidence type="ECO:0000256" key="16">
    <source>
        <dbReference type="SAM" id="MobiDB-lite"/>
    </source>
</evidence>
<dbReference type="EMBL" id="CM002922">
    <property type="protein sequence ID" value="KGN65864.1"/>
    <property type="molecule type" value="Genomic_DNA"/>
</dbReference>
<evidence type="ECO:0000256" key="4">
    <source>
        <dbReference type="ARBA" id="ARBA00007997"/>
    </source>
</evidence>
<comment type="catalytic activity">
    <reaction evidence="1 15">
        <text>S-ubiquitinyl-[E2 ubiquitin-conjugating enzyme]-L-cysteine + [acceptor protein]-L-lysine = [E2 ubiquitin-conjugating enzyme]-L-cysteine + N(6)-ubiquitinyl-[acceptor protein]-L-lysine.</text>
        <dbReference type="EC" id="2.3.2.27"/>
    </reaction>
</comment>
<dbReference type="SMART" id="SM00184">
    <property type="entry name" value="RING"/>
    <property type="match status" value="1"/>
</dbReference>
<keyword evidence="7" id="KW-0963">Cytoplasm</keyword>
<accession>A0A0A0LXT2</accession>
<dbReference type="GO" id="GO:1990116">
    <property type="term" value="P:ribosome-associated ubiquitin-dependent protein catabolic process"/>
    <property type="evidence" value="ECO:0000318"/>
    <property type="project" value="GO_Central"/>
</dbReference>
<feature type="region of interest" description="Disordered" evidence="16">
    <location>
        <begin position="1"/>
        <end position="21"/>
    </location>
</feature>
<evidence type="ECO:0000256" key="13">
    <source>
        <dbReference type="ARBA" id="ARBA00022833"/>
    </source>
</evidence>
<evidence type="ECO:0000256" key="14">
    <source>
        <dbReference type="PROSITE-ProRule" id="PRU00175"/>
    </source>
</evidence>
<keyword evidence="9 15" id="KW-0479">Metal-binding</keyword>